<feature type="transmembrane region" description="Helical" evidence="8">
    <location>
        <begin position="193"/>
        <end position="213"/>
    </location>
</feature>
<name>A0A9X2FCU0_9BACT</name>
<dbReference type="InterPro" id="IPR052017">
    <property type="entry name" value="TSUP"/>
</dbReference>
<gene>
    <name evidence="9" type="ORF">NG895_22680</name>
</gene>
<evidence type="ECO:0000313" key="9">
    <source>
        <dbReference type="EMBL" id="MCO6046712.1"/>
    </source>
</evidence>
<evidence type="ECO:0000256" key="3">
    <source>
        <dbReference type="ARBA" id="ARBA00022448"/>
    </source>
</evidence>
<evidence type="ECO:0000256" key="6">
    <source>
        <dbReference type="ARBA" id="ARBA00022989"/>
    </source>
</evidence>
<keyword evidence="6 8" id="KW-1133">Transmembrane helix</keyword>
<evidence type="ECO:0000256" key="4">
    <source>
        <dbReference type="ARBA" id="ARBA00022475"/>
    </source>
</evidence>
<dbReference type="InterPro" id="IPR002781">
    <property type="entry name" value="TM_pro_TauE-like"/>
</dbReference>
<keyword evidence="3" id="KW-0813">Transport</keyword>
<feature type="transmembrane region" description="Helical" evidence="8">
    <location>
        <begin position="47"/>
        <end position="65"/>
    </location>
</feature>
<protein>
    <recommendedName>
        <fullName evidence="8">Probable membrane transporter protein</fullName>
    </recommendedName>
</protein>
<evidence type="ECO:0000256" key="7">
    <source>
        <dbReference type="ARBA" id="ARBA00023136"/>
    </source>
</evidence>
<keyword evidence="4 8" id="KW-1003">Cell membrane</keyword>
<proteinExistence type="inferred from homology"/>
<evidence type="ECO:0000313" key="10">
    <source>
        <dbReference type="Proteomes" id="UP001155241"/>
    </source>
</evidence>
<comment type="subcellular location">
    <subcellularLocation>
        <location evidence="1 8">Cell membrane</location>
        <topology evidence="1 8">Multi-pass membrane protein</topology>
    </subcellularLocation>
</comment>
<feature type="transmembrane region" description="Helical" evidence="8">
    <location>
        <begin position="131"/>
        <end position="155"/>
    </location>
</feature>
<reference evidence="9" key="1">
    <citation type="submission" date="2022-06" db="EMBL/GenBank/DDBJ databases">
        <title>Aeoliella straminimaris, a novel planctomycete from sediments.</title>
        <authorList>
            <person name="Vitorino I.R."/>
            <person name="Lage O.M."/>
        </authorList>
    </citation>
    <scope>NUCLEOTIDE SEQUENCE</scope>
    <source>
        <strain evidence="9">ICT_H6.2</strain>
    </source>
</reference>
<dbReference type="Proteomes" id="UP001155241">
    <property type="component" value="Unassembled WGS sequence"/>
</dbReference>
<dbReference type="PANTHER" id="PTHR30269:SF37">
    <property type="entry name" value="MEMBRANE TRANSPORTER PROTEIN"/>
    <property type="match status" value="1"/>
</dbReference>
<keyword evidence="7 8" id="KW-0472">Membrane</keyword>
<dbReference type="Pfam" id="PF01925">
    <property type="entry name" value="TauE"/>
    <property type="match status" value="1"/>
</dbReference>
<dbReference type="EMBL" id="JAMXLR010000077">
    <property type="protein sequence ID" value="MCO6046712.1"/>
    <property type="molecule type" value="Genomic_DNA"/>
</dbReference>
<keyword evidence="10" id="KW-1185">Reference proteome</keyword>
<sequence length="246" mass="25746">MELFGVPVVYLLVGIAATTVGAIVQGSVGFGLAVVSAPILLMVAPQFVPGSLMLSATVLTLMMFFRERHAVVKREVFISATARLVTTIPTAYVVSIIDQRLFSILFAVVILVAVSISLSGVALPFTTSNLVLASCVSGISNTVSAVGGPPMALVYQTQHGAHIRSTLSAIFAIGSTLSMICLAVVGEFTFHDILLGLMLMPGIFLGFAISRYTVRLIDQHTTRPAVLAIAGLSAVVILVRALMATG</sequence>
<evidence type="ECO:0000256" key="5">
    <source>
        <dbReference type="ARBA" id="ARBA00022692"/>
    </source>
</evidence>
<evidence type="ECO:0000256" key="1">
    <source>
        <dbReference type="ARBA" id="ARBA00004651"/>
    </source>
</evidence>
<feature type="transmembrane region" description="Helical" evidence="8">
    <location>
        <begin position="12"/>
        <end position="35"/>
    </location>
</feature>
<dbReference type="PANTHER" id="PTHR30269">
    <property type="entry name" value="TRANSMEMBRANE PROTEIN YFCA"/>
    <property type="match status" value="1"/>
</dbReference>
<comment type="caution">
    <text evidence="9">The sequence shown here is derived from an EMBL/GenBank/DDBJ whole genome shotgun (WGS) entry which is preliminary data.</text>
</comment>
<feature type="transmembrane region" description="Helical" evidence="8">
    <location>
        <begin position="167"/>
        <end position="187"/>
    </location>
</feature>
<feature type="transmembrane region" description="Helical" evidence="8">
    <location>
        <begin position="225"/>
        <end position="243"/>
    </location>
</feature>
<dbReference type="AlphaFoldDB" id="A0A9X2FCU0"/>
<dbReference type="GO" id="GO:0005886">
    <property type="term" value="C:plasma membrane"/>
    <property type="evidence" value="ECO:0007669"/>
    <property type="project" value="UniProtKB-SubCell"/>
</dbReference>
<organism evidence="9 10">
    <name type="scientific">Aeoliella straminimaris</name>
    <dbReference type="NCBI Taxonomy" id="2954799"/>
    <lineage>
        <taxon>Bacteria</taxon>
        <taxon>Pseudomonadati</taxon>
        <taxon>Planctomycetota</taxon>
        <taxon>Planctomycetia</taxon>
        <taxon>Pirellulales</taxon>
        <taxon>Lacipirellulaceae</taxon>
        <taxon>Aeoliella</taxon>
    </lineage>
</organism>
<comment type="similarity">
    <text evidence="2 8">Belongs to the 4-toluene sulfonate uptake permease (TSUP) (TC 2.A.102) family.</text>
</comment>
<accession>A0A9X2FCU0</accession>
<keyword evidence="5 8" id="KW-0812">Transmembrane</keyword>
<evidence type="ECO:0000256" key="8">
    <source>
        <dbReference type="RuleBase" id="RU363041"/>
    </source>
</evidence>
<dbReference type="RefSeq" id="WP_252854827.1">
    <property type="nucleotide sequence ID" value="NZ_JAMXLR010000077.1"/>
</dbReference>
<feature type="transmembrane region" description="Helical" evidence="8">
    <location>
        <begin position="104"/>
        <end position="125"/>
    </location>
</feature>
<evidence type="ECO:0000256" key="2">
    <source>
        <dbReference type="ARBA" id="ARBA00009142"/>
    </source>
</evidence>